<protein>
    <submittedName>
        <fullName evidence="2">Uncharacterized protein</fullName>
    </submittedName>
</protein>
<gene>
    <name evidence="2" type="ORF">HORIV_08440</name>
</gene>
<proteinExistence type="predicted"/>
<reference evidence="3" key="1">
    <citation type="journal article" date="2019" name="Microbiol. Resour. Announc.">
        <title>Complete Genome Sequence of Halomonas olivaria, a Moderately Halophilic Bacterium Isolated from Olive Processing Effluents, Obtained by Nanopore Sequencing.</title>
        <authorList>
            <person name="Nagata S."/>
            <person name="Ii K.M."/>
            <person name="Tsukimi T."/>
            <person name="Miura M.C."/>
            <person name="Galipon J."/>
            <person name="Arakawa K."/>
        </authorList>
    </citation>
    <scope>NUCLEOTIDE SEQUENCE [LARGE SCALE GENOMIC DNA]</scope>
    <source>
        <strain evidence="3">TYRC17</strain>
    </source>
</reference>
<keyword evidence="3" id="KW-1185">Reference proteome</keyword>
<evidence type="ECO:0000313" key="2">
    <source>
        <dbReference type="EMBL" id="BBI48423.1"/>
    </source>
</evidence>
<feature type="region of interest" description="Disordered" evidence="1">
    <location>
        <begin position="96"/>
        <end position="121"/>
    </location>
</feature>
<accession>A0ABM8HMY5</accession>
<dbReference type="EMBL" id="AP019416">
    <property type="protein sequence ID" value="BBI48423.1"/>
    <property type="molecule type" value="Genomic_DNA"/>
</dbReference>
<dbReference type="Gene3D" id="2.40.160.50">
    <property type="entry name" value="membrane protein fhac: a member of the omp85/tpsb transporter family"/>
    <property type="match status" value="1"/>
</dbReference>
<name>A0ABM8HMY5_9GAMM</name>
<evidence type="ECO:0000256" key="1">
    <source>
        <dbReference type="SAM" id="MobiDB-lite"/>
    </source>
</evidence>
<organism evidence="2 3">
    <name type="scientific">Vreelandella olivaria</name>
    <dbReference type="NCBI Taxonomy" id="390919"/>
    <lineage>
        <taxon>Bacteria</taxon>
        <taxon>Pseudomonadati</taxon>
        <taxon>Pseudomonadota</taxon>
        <taxon>Gammaproteobacteria</taxon>
        <taxon>Oceanospirillales</taxon>
        <taxon>Halomonadaceae</taxon>
        <taxon>Vreelandella</taxon>
    </lineage>
</organism>
<dbReference type="Proteomes" id="UP000289555">
    <property type="component" value="Chromosome"/>
</dbReference>
<evidence type="ECO:0000313" key="3">
    <source>
        <dbReference type="Proteomes" id="UP000289555"/>
    </source>
</evidence>
<sequence>MGGEYTELNDRFEGVSYQKRYGHSWPLALQFDHRDTLGLGGVTFGEARLQSGQISNPANDSVDGGYTKVNVRLSRLQNLGQGFSLLARGDLQWADTPLDSSEYGPGRCPGRSGLPAGRSQR</sequence>